<protein>
    <submittedName>
        <fullName evidence="2">Protease</fullName>
    </submittedName>
</protein>
<dbReference type="InterPro" id="IPR001539">
    <property type="entry name" value="Peptidase_U32"/>
</dbReference>
<dbReference type="PANTHER" id="PTHR30217">
    <property type="entry name" value="PEPTIDASE U32 FAMILY"/>
    <property type="match status" value="1"/>
</dbReference>
<dbReference type="EMBL" id="LNQE01001507">
    <property type="protein sequence ID" value="KUG16230.1"/>
    <property type="molecule type" value="Genomic_DNA"/>
</dbReference>
<keyword evidence="2" id="KW-0645">Protease</keyword>
<dbReference type="InterPro" id="IPR051454">
    <property type="entry name" value="RNA/ubiquinone_mod_enzymes"/>
</dbReference>
<dbReference type="GO" id="GO:0006508">
    <property type="term" value="P:proteolysis"/>
    <property type="evidence" value="ECO:0007669"/>
    <property type="project" value="UniProtKB-KW"/>
</dbReference>
<dbReference type="InterPro" id="IPR020988">
    <property type="entry name" value="Pept_U32_collagenase"/>
</dbReference>
<dbReference type="AlphaFoldDB" id="A0A0W8F5Q6"/>
<reference evidence="2" key="1">
    <citation type="journal article" date="2015" name="Proc. Natl. Acad. Sci. U.S.A.">
        <title>Networks of energetic and metabolic interactions define dynamics in microbial communities.</title>
        <authorList>
            <person name="Embree M."/>
            <person name="Liu J.K."/>
            <person name="Al-Bassam M.M."/>
            <person name="Zengler K."/>
        </authorList>
    </citation>
    <scope>NUCLEOTIDE SEQUENCE</scope>
</reference>
<dbReference type="GO" id="GO:0008233">
    <property type="term" value="F:peptidase activity"/>
    <property type="evidence" value="ECO:0007669"/>
    <property type="project" value="UniProtKB-KW"/>
</dbReference>
<name>A0A0W8F5Q6_9ZZZZ</name>
<dbReference type="Pfam" id="PF12392">
    <property type="entry name" value="DUF3656"/>
    <property type="match status" value="1"/>
</dbReference>
<evidence type="ECO:0000259" key="1">
    <source>
        <dbReference type="Pfam" id="PF12392"/>
    </source>
</evidence>
<dbReference type="PROSITE" id="PS01276">
    <property type="entry name" value="PEPTIDASE_U32"/>
    <property type="match status" value="1"/>
</dbReference>
<comment type="caution">
    <text evidence="2">The sequence shown here is derived from an EMBL/GenBank/DDBJ whole genome shotgun (WGS) entry which is preliminary data.</text>
</comment>
<feature type="domain" description="Peptidase U32 collagenase" evidence="1">
    <location>
        <begin position="392"/>
        <end position="508"/>
    </location>
</feature>
<sequence>MIRLPELLAPAGSPQALHSAIAAGADAVYLSGKRFGARKFAANFDHKAMTEAIDYAHLRGVKVYVTVNTLIREDELLDLAEYLVQLYDLGADAILLQDLGAASLARRLVPDLERHASTQMTIHNLPGALYAAQGSFNRVVLAREVTIEEIKRWGQKMEKAGLGLEVFVHGALCYSYSGQCLLSSAIGGRSGNRGMCAQPCRKPYVLMHGRKDEYGRPEGLQAVAQKESYIISTRDLCVYRHLDKIVRSPVQSLKIEGRMKSPQYVAIVTSIYRRALDAIARGSWSPSKEDERDLALAFNRDFTIGHLLGAKDVMGRGMSDNQGVLIGSVASYDPQRGEAAVRLCASLVPEKGDGLVFQSPGQEMGLVVQKAIEKDGLVRLRTPDRVRPGARVFLTGSIALSRRAEEIAARERASIPVNIRLTWEDGIPVAEGRLDSGELAVARGESGMEEAVNRPLTREQIESQMRKTGGTPFVARRVEMDYPGGLFSPPRALNQLRRDLLAGLEKALLERRRPPSDRIREAKDRLQKLELPARRAGEEWSRPKLSVYADRLDILKGAVDGGSRRIYFEPLMEKGRGYKDRKETILAQLLEAKKLCDKAELIWKWPRITRDDFIDLALPLLSEVQVNGIMVENVGPAWAIKEKMPEMPIYGGSGLNVWNHLTAQALAPQFCWLTLSPELSSRQLAHTASALRALPGRDSTPQLELVVQGSLEVMVAEDCIPPLAQEKTDRERFWGLQDFKHIFPLRLDDWGRTHIFNSAETCLIDLMSNIFRIGLDSIAVDARGRTEKYAREMTEAYLRAVDVTAAGLPKGDGPLKEDLQELKERIRPLALGAITYGHFIKGLKDEIAKP</sequence>
<organism evidence="2">
    <name type="scientific">hydrocarbon metagenome</name>
    <dbReference type="NCBI Taxonomy" id="938273"/>
    <lineage>
        <taxon>unclassified sequences</taxon>
        <taxon>metagenomes</taxon>
        <taxon>ecological metagenomes</taxon>
    </lineage>
</organism>
<dbReference type="Pfam" id="PF01136">
    <property type="entry name" value="Peptidase_U32"/>
    <property type="match status" value="2"/>
</dbReference>
<accession>A0A0W8F5Q6</accession>
<proteinExistence type="predicted"/>
<evidence type="ECO:0000313" key="2">
    <source>
        <dbReference type="EMBL" id="KUG16230.1"/>
    </source>
</evidence>
<keyword evidence="2" id="KW-0378">Hydrolase</keyword>
<gene>
    <name evidence="2" type="ORF">ASZ90_014106</name>
</gene>
<dbReference type="PANTHER" id="PTHR30217:SF10">
    <property type="entry name" value="23S RRNA 5-HYDROXYCYTIDINE C2501 SYNTHASE"/>
    <property type="match status" value="1"/>
</dbReference>